<feature type="region of interest" description="Disordered" evidence="1">
    <location>
        <begin position="146"/>
        <end position="167"/>
    </location>
</feature>
<reference evidence="2 3" key="1">
    <citation type="submission" date="2018-07" db="EMBL/GenBank/DDBJ databases">
        <title>Genomic Encyclopedia of Type Strains, Phase IV (KMG-IV): sequencing the most valuable type-strain genomes for metagenomic binning, comparative biology and taxonomic classification.</title>
        <authorList>
            <person name="Goeker M."/>
        </authorList>
    </citation>
    <scope>NUCLEOTIDE SEQUENCE [LARGE SCALE GENOMIC DNA]</scope>
    <source>
        <strain evidence="2 3">DSM 26725</strain>
    </source>
</reference>
<protein>
    <submittedName>
        <fullName evidence="2">Uncharacterized protein</fullName>
    </submittedName>
</protein>
<gene>
    <name evidence="2" type="ORF">DFR46_2032</name>
</gene>
<name>A0A3D9FH69_9SPHN</name>
<dbReference type="EMBL" id="QRDP01000004">
    <property type="protein sequence ID" value="RED16998.1"/>
    <property type="molecule type" value="Genomic_DNA"/>
</dbReference>
<evidence type="ECO:0000256" key="1">
    <source>
        <dbReference type="SAM" id="MobiDB-lite"/>
    </source>
</evidence>
<dbReference type="Proteomes" id="UP000256310">
    <property type="component" value="Unassembled WGS sequence"/>
</dbReference>
<evidence type="ECO:0000313" key="3">
    <source>
        <dbReference type="Proteomes" id="UP000256310"/>
    </source>
</evidence>
<evidence type="ECO:0000313" key="2">
    <source>
        <dbReference type="EMBL" id="RED16998.1"/>
    </source>
</evidence>
<accession>A0A3D9FH69</accession>
<feature type="compositionally biased region" description="Basic and acidic residues" evidence="1">
    <location>
        <begin position="155"/>
        <end position="167"/>
    </location>
</feature>
<dbReference type="OrthoDB" id="7282816at2"/>
<dbReference type="AlphaFoldDB" id="A0A3D9FH69"/>
<comment type="caution">
    <text evidence="2">The sequence shown here is derived from an EMBL/GenBank/DDBJ whole genome shotgun (WGS) entry which is preliminary data.</text>
</comment>
<keyword evidence="3" id="KW-1185">Reference proteome</keyword>
<organism evidence="2 3">
    <name type="scientific">Parasphingopyxis lamellibrachiae</name>
    <dbReference type="NCBI Taxonomy" id="680125"/>
    <lineage>
        <taxon>Bacteria</taxon>
        <taxon>Pseudomonadati</taxon>
        <taxon>Pseudomonadota</taxon>
        <taxon>Alphaproteobacteria</taxon>
        <taxon>Sphingomonadales</taxon>
        <taxon>Sphingomonadaceae</taxon>
        <taxon>Parasphingopyxis</taxon>
    </lineage>
</organism>
<proteinExistence type="predicted"/>
<sequence>MTPTPHPRSAEIQSRRLSRIPAFTPVPANTRTGRARRDGWTPVRQAEFIGYLAETRCVRTAAAKVGMSREGAYRLRRKRGAEGFCAAWDFILGAPGTPRRKVTLDGLMQRIRHGTYRPVLRRGRYIGTERKADSSALFGMLKRADRRISPAPAAPHREADRGQEKGR</sequence>